<dbReference type="NCBIfam" id="TIGR00611">
    <property type="entry name" value="recf"/>
    <property type="match status" value="1"/>
</dbReference>
<dbReference type="InterPro" id="IPR042174">
    <property type="entry name" value="RecF_2"/>
</dbReference>
<proteinExistence type="inferred from homology"/>
<evidence type="ECO:0000256" key="3">
    <source>
        <dbReference type="ARBA" id="ARBA00022741"/>
    </source>
</evidence>
<evidence type="ECO:0000256" key="6">
    <source>
        <dbReference type="HAMAP-Rule" id="MF_00365"/>
    </source>
</evidence>
<evidence type="ECO:0000256" key="5">
    <source>
        <dbReference type="ARBA" id="ARBA00023125"/>
    </source>
</evidence>
<dbReference type="PANTHER" id="PTHR32182">
    <property type="entry name" value="DNA REPLICATION AND REPAIR PROTEIN RECF"/>
    <property type="match status" value="1"/>
</dbReference>
<dbReference type="InterPro" id="IPR018078">
    <property type="entry name" value="DNA-binding_RecF_CS"/>
</dbReference>
<dbReference type="InterPro" id="IPR001238">
    <property type="entry name" value="DNA-binding_RecF"/>
</dbReference>
<reference evidence="9 10" key="1">
    <citation type="journal article" date="2017" name="Nat. Commun.">
        <title>In situ click chemistry generation of cyclooxygenase-2 inhibitors.</title>
        <authorList>
            <person name="Bhardwaj A."/>
            <person name="Kaur J."/>
            <person name="Wuest M."/>
            <person name="Wuest F."/>
        </authorList>
    </citation>
    <scope>NUCLEOTIDE SEQUENCE [LARGE SCALE GENOMIC DNA]</scope>
    <source>
        <strain evidence="9">S2_018_000_R2_106</strain>
    </source>
</reference>
<dbReference type="Proteomes" id="UP000320948">
    <property type="component" value="Unassembled WGS sequence"/>
</dbReference>
<dbReference type="AlphaFoldDB" id="A0A6N4REF3"/>
<dbReference type="Pfam" id="PF00005">
    <property type="entry name" value="ABC_tran"/>
    <property type="match status" value="1"/>
</dbReference>
<keyword evidence="5 6" id="KW-0238">DNA-binding</keyword>
<dbReference type="GO" id="GO:0005524">
    <property type="term" value="F:ATP binding"/>
    <property type="evidence" value="ECO:0007669"/>
    <property type="project" value="UniProtKB-UniRule"/>
</dbReference>
<comment type="similarity">
    <text evidence="6 7">Belongs to the RecF family.</text>
</comment>
<dbReference type="HAMAP" id="MF_00365">
    <property type="entry name" value="RecF"/>
    <property type="match status" value="1"/>
</dbReference>
<dbReference type="GO" id="GO:0016887">
    <property type="term" value="F:ATP hydrolysis activity"/>
    <property type="evidence" value="ECO:0007669"/>
    <property type="project" value="InterPro"/>
</dbReference>
<dbReference type="EMBL" id="VAFM01000001">
    <property type="protein sequence ID" value="TKW62067.1"/>
    <property type="molecule type" value="Genomic_DNA"/>
</dbReference>
<dbReference type="Gene3D" id="1.20.1050.90">
    <property type="entry name" value="RecF/RecN/SMC, N-terminal domain"/>
    <property type="match status" value="1"/>
</dbReference>
<keyword evidence="4 6" id="KW-0067">ATP-binding</keyword>
<evidence type="ECO:0000313" key="9">
    <source>
        <dbReference type="EMBL" id="TKW62067.1"/>
    </source>
</evidence>
<dbReference type="GO" id="GO:0003697">
    <property type="term" value="F:single-stranded DNA binding"/>
    <property type="evidence" value="ECO:0007669"/>
    <property type="project" value="UniProtKB-UniRule"/>
</dbReference>
<dbReference type="GO" id="GO:0006302">
    <property type="term" value="P:double-strand break repair"/>
    <property type="evidence" value="ECO:0007669"/>
    <property type="project" value="TreeGrafter"/>
</dbReference>
<keyword evidence="6 7" id="KW-0742">SOS response</keyword>
<gene>
    <name evidence="6" type="primary">recF</name>
    <name evidence="9" type="ORF">DI628_05465</name>
</gene>
<dbReference type="InterPro" id="IPR003439">
    <property type="entry name" value="ABC_transporter-like_ATP-bd"/>
</dbReference>
<dbReference type="Gene3D" id="3.40.50.300">
    <property type="entry name" value="P-loop containing nucleotide triphosphate hydrolases"/>
    <property type="match status" value="1"/>
</dbReference>
<keyword evidence="1 6" id="KW-0963">Cytoplasm</keyword>
<feature type="domain" description="ABC transporter" evidence="8">
    <location>
        <begin position="25"/>
        <end position="72"/>
    </location>
</feature>
<keyword evidence="3 6" id="KW-0547">Nucleotide-binding</keyword>
<comment type="function">
    <text evidence="6 7">The RecF protein is involved in DNA metabolism; it is required for DNA replication and normal SOS inducibility. RecF binds preferentially to single-stranded, linear DNA. It also seems to bind ATP.</text>
</comment>
<evidence type="ECO:0000256" key="7">
    <source>
        <dbReference type="RuleBase" id="RU000578"/>
    </source>
</evidence>
<protein>
    <recommendedName>
        <fullName evidence="6 7">DNA replication and repair protein RecF</fullName>
    </recommendedName>
</protein>
<evidence type="ECO:0000256" key="1">
    <source>
        <dbReference type="ARBA" id="ARBA00022490"/>
    </source>
</evidence>
<dbReference type="GO" id="GO:0006260">
    <property type="term" value="P:DNA replication"/>
    <property type="evidence" value="ECO:0007669"/>
    <property type="project" value="UniProtKB-UniRule"/>
</dbReference>
<keyword evidence="6 7" id="KW-0234">DNA repair</keyword>
<name>A0A6N4REF3_BLAVI</name>
<dbReference type="PANTHER" id="PTHR32182:SF0">
    <property type="entry name" value="DNA REPLICATION AND REPAIR PROTEIN RECF"/>
    <property type="match status" value="1"/>
</dbReference>
<evidence type="ECO:0000313" key="10">
    <source>
        <dbReference type="Proteomes" id="UP000320948"/>
    </source>
</evidence>
<organism evidence="9 10">
    <name type="scientific">Blastochloris viridis</name>
    <name type="common">Rhodopseudomonas viridis</name>
    <dbReference type="NCBI Taxonomy" id="1079"/>
    <lineage>
        <taxon>Bacteria</taxon>
        <taxon>Pseudomonadati</taxon>
        <taxon>Pseudomonadota</taxon>
        <taxon>Alphaproteobacteria</taxon>
        <taxon>Hyphomicrobiales</taxon>
        <taxon>Blastochloridaceae</taxon>
        <taxon>Blastochloris</taxon>
    </lineage>
</organism>
<evidence type="ECO:0000259" key="8">
    <source>
        <dbReference type="Pfam" id="PF00005"/>
    </source>
</evidence>
<evidence type="ECO:0000256" key="4">
    <source>
        <dbReference type="ARBA" id="ARBA00022840"/>
    </source>
</evidence>
<evidence type="ECO:0000256" key="2">
    <source>
        <dbReference type="ARBA" id="ARBA00022705"/>
    </source>
</evidence>
<dbReference type="SUPFAM" id="SSF52540">
    <property type="entry name" value="P-loop containing nucleoside triphosphate hydrolases"/>
    <property type="match status" value="1"/>
</dbReference>
<dbReference type="InterPro" id="IPR027417">
    <property type="entry name" value="P-loop_NTPase"/>
</dbReference>
<dbReference type="GO" id="GO:0009432">
    <property type="term" value="P:SOS response"/>
    <property type="evidence" value="ECO:0007669"/>
    <property type="project" value="UniProtKB-UniRule"/>
</dbReference>
<accession>A0A6N4REF3</accession>
<comment type="caution">
    <text evidence="9">The sequence shown here is derived from an EMBL/GenBank/DDBJ whole genome shotgun (WGS) entry which is preliminary data.</text>
</comment>
<sequence length="358" mass="39564">MRVSHLKLSHFRNLGSVNLPVPDDAQVVALIGQNGSGKTSVLEALSLLTPTRGLLTAEGKAQIQSGAKEWGIWAQLDSGAEFGQVYRKSERLLTIDTHRQALEAMARHGSVVWLTPNTDFLFSGPPANRRRWLDDLTVALIPAHAEAVSRFNLHRQSRLRLLQNGQTGEYGDDWLDAEERLTAEWGIQVLKNRMEYLTRLEPHLHGVTLALSGNALEVMKDDNPIAALKGKFERSRDIDARIGRTHAGPNTLDLSGNLILEDGRSIPLAQASSGQHKRGLIHWLVGHVQLLTQSQNRPPLVLIDEFSAHLDAARRQLLIETLLTSGCQIWLTDTEMPPTTLPGLHVVPMENGELKSPA</sequence>
<comment type="subcellular location">
    <subcellularLocation>
        <location evidence="6 7">Cytoplasm</location>
    </subcellularLocation>
</comment>
<dbReference type="PROSITE" id="PS00617">
    <property type="entry name" value="RECF_1"/>
    <property type="match status" value="1"/>
</dbReference>
<keyword evidence="2 6" id="KW-0235">DNA replication</keyword>
<dbReference type="PROSITE" id="PS00618">
    <property type="entry name" value="RECF_2"/>
    <property type="match status" value="1"/>
</dbReference>
<keyword evidence="6 7" id="KW-0227">DNA damage</keyword>
<dbReference type="GO" id="GO:0000731">
    <property type="term" value="P:DNA synthesis involved in DNA repair"/>
    <property type="evidence" value="ECO:0007669"/>
    <property type="project" value="TreeGrafter"/>
</dbReference>
<dbReference type="GO" id="GO:0005737">
    <property type="term" value="C:cytoplasm"/>
    <property type="evidence" value="ECO:0007669"/>
    <property type="project" value="UniProtKB-SubCell"/>
</dbReference>
<feature type="binding site" evidence="6">
    <location>
        <begin position="32"/>
        <end position="39"/>
    </location>
    <ligand>
        <name>ATP</name>
        <dbReference type="ChEBI" id="CHEBI:30616"/>
    </ligand>
</feature>